<organism evidence="3 4">
    <name type="scientific">Prolixibacter bellariivorans</name>
    <dbReference type="NCBI Taxonomy" id="314319"/>
    <lineage>
        <taxon>Bacteria</taxon>
        <taxon>Pseudomonadati</taxon>
        <taxon>Bacteroidota</taxon>
        <taxon>Bacteroidia</taxon>
        <taxon>Marinilabiliales</taxon>
        <taxon>Prolixibacteraceae</taxon>
        <taxon>Prolixibacter</taxon>
    </lineage>
</organism>
<proteinExistence type="predicted"/>
<dbReference type="Pfam" id="PF14905">
    <property type="entry name" value="OMP_b-brl_3"/>
    <property type="match status" value="1"/>
</dbReference>
<evidence type="ECO:0000313" key="4">
    <source>
        <dbReference type="Proteomes" id="UP000391834"/>
    </source>
</evidence>
<feature type="region of interest" description="Disordered" evidence="1">
    <location>
        <begin position="31"/>
        <end position="50"/>
    </location>
</feature>
<dbReference type="EMBL" id="BLAX01000001">
    <property type="protein sequence ID" value="GET31546.1"/>
    <property type="molecule type" value="Genomic_DNA"/>
</dbReference>
<protein>
    <recommendedName>
        <fullName evidence="2">Outer membrane protein beta-barrel domain-containing protein</fullName>
    </recommendedName>
</protein>
<dbReference type="SUPFAM" id="SSF49464">
    <property type="entry name" value="Carboxypeptidase regulatory domain-like"/>
    <property type="match status" value="1"/>
</dbReference>
<dbReference type="SUPFAM" id="SSF56935">
    <property type="entry name" value="Porins"/>
    <property type="match status" value="1"/>
</dbReference>
<dbReference type="InterPro" id="IPR041700">
    <property type="entry name" value="OMP_b-brl_3"/>
</dbReference>
<feature type="domain" description="Outer membrane protein beta-barrel" evidence="2">
    <location>
        <begin position="392"/>
        <end position="788"/>
    </location>
</feature>
<dbReference type="Pfam" id="PF13715">
    <property type="entry name" value="CarbopepD_reg_2"/>
    <property type="match status" value="1"/>
</dbReference>
<dbReference type="RefSeq" id="WP_027586211.1">
    <property type="nucleotide sequence ID" value="NZ_BLAX01000001.1"/>
</dbReference>
<gene>
    <name evidence="3" type="ORF">PbJCM13498_04090</name>
</gene>
<dbReference type="Gene3D" id="2.60.40.1120">
    <property type="entry name" value="Carboxypeptidase-like, regulatory domain"/>
    <property type="match status" value="1"/>
</dbReference>
<dbReference type="PANTHER" id="PTHR40980:SF4">
    <property type="entry name" value="TONB-DEPENDENT RECEPTOR-LIKE BETA-BARREL DOMAIN-CONTAINING PROTEIN"/>
    <property type="match status" value="1"/>
</dbReference>
<evidence type="ECO:0000313" key="3">
    <source>
        <dbReference type="EMBL" id="GET31546.1"/>
    </source>
</evidence>
<evidence type="ECO:0000256" key="1">
    <source>
        <dbReference type="SAM" id="MobiDB-lite"/>
    </source>
</evidence>
<dbReference type="InterPro" id="IPR008969">
    <property type="entry name" value="CarboxyPept-like_regulatory"/>
</dbReference>
<dbReference type="OrthoDB" id="905812at2"/>
<dbReference type="Proteomes" id="UP000391834">
    <property type="component" value="Unassembled WGS sequence"/>
</dbReference>
<keyword evidence="4" id="KW-1185">Reference proteome</keyword>
<name>A0A5M4AVE0_9BACT</name>
<comment type="caution">
    <text evidence="3">The sequence shown here is derived from an EMBL/GenBank/DDBJ whole genome shotgun (WGS) entry which is preliminary data.</text>
</comment>
<evidence type="ECO:0000259" key="2">
    <source>
        <dbReference type="Pfam" id="PF14905"/>
    </source>
</evidence>
<accession>A0A5M4AVE0</accession>
<sequence>MKRVILIALVIQCVGLSHLWGQVTTPNTSQQRIKHVSESGSRPKSKETKTIRGKIIDETGEPITGATISIPETTVGTVSNQNGLFQLSIPAGTQSLTISFIGYATQEVAPESQMKITLHPDTTQINQVDVVAQQPNVQVTAAKTTIYPSLSPTTSSGSAYSVLKNLPGVIINSDGSLYLNGKSGVKILVDGKNSYLSGTDLVNYLMSLPASSLKKIDLITHPSAKYEAAGNAGIIDISTQKTNAVGYNLNVNTNYEKGKYGRANNNVAFGYRQNKWNANGMYGYYQGSNYVDLTITRDFPATATEPLTFFDQDSYRKRENRSHYFNLGVDFYATPKTTLGMTVRGSSTNNKENGTLHSVFHTLTTSNDSTIQSLTNNDANRKNLTSSLYIQHQIDSLGKEISASANGLYYSANETQFHQDVMSRTSGPSSEDVSQALKDGSIKMYSGRADLVYPINHQWRFDAGAKSDIVNINDGANYENRQNGQWITDPGLSTMFNYRENINALYVSGKMQKKPWTAELGLRVENTNVEAGSVSQSYTNYFPNLLLSWQLPNTNALNLTYDKRIDRPNYHDLNPFVYVFDGYTYEQGNTGLKPQFTNRFIFSYTIRKAYKLSLFYTNTTQAIIKSYFIQPGTKRVLVMPTNMSSHHSYGIQGDAAQLALTKWWKTSLHTQLAQDNYQWMENGSTLRNEGWSFQAGLQNRISLPWGWSGEVSGFYNSRMANGQIDVLPTWQVSGGIQKSLFHRKATLSIFSNDWFHSNHTRIKGVITGGHVTTNEFDDHTVLGVSFTWHFKKGADVKKVKDKKGIDSKRISL</sequence>
<reference evidence="3 4" key="1">
    <citation type="submission" date="2019-10" db="EMBL/GenBank/DDBJ databases">
        <title>Prolixibacter strains distinguished by the presence of nitrate reductase genes were adept at nitrate-dependent anaerobic corrosion of metallic iron and carbon steel.</title>
        <authorList>
            <person name="Iino T."/>
            <person name="Shono N."/>
            <person name="Ito K."/>
            <person name="Nakamura R."/>
            <person name="Sueoka K."/>
            <person name="Harayama S."/>
            <person name="Ohkuma M."/>
        </authorList>
    </citation>
    <scope>NUCLEOTIDE SEQUENCE [LARGE SCALE GENOMIC DNA]</scope>
    <source>
        <strain evidence="3 4">JCM 13498</strain>
    </source>
</reference>
<dbReference type="PANTHER" id="PTHR40980">
    <property type="entry name" value="PLUG DOMAIN-CONTAINING PROTEIN"/>
    <property type="match status" value="1"/>
</dbReference>
<dbReference type="AlphaFoldDB" id="A0A5M4AVE0"/>